<dbReference type="AlphaFoldDB" id="A0A0J6Y5M3"/>
<organism evidence="3 4">
    <name type="scientific">Coccidioides immitis RMSCC 2394</name>
    <dbReference type="NCBI Taxonomy" id="404692"/>
    <lineage>
        <taxon>Eukaryota</taxon>
        <taxon>Fungi</taxon>
        <taxon>Dikarya</taxon>
        <taxon>Ascomycota</taxon>
        <taxon>Pezizomycotina</taxon>
        <taxon>Eurotiomycetes</taxon>
        <taxon>Eurotiomycetidae</taxon>
        <taxon>Onygenales</taxon>
        <taxon>Onygenaceae</taxon>
        <taxon>Coccidioides</taxon>
    </lineage>
</organism>
<feature type="region of interest" description="Disordered" evidence="1">
    <location>
        <begin position="1"/>
        <end position="40"/>
    </location>
</feature>
<evidence type="ECO:0000313" key="3">
    <source>
        <dbReference type="EMBL" id="KMP02344.1"/>
    </source>
</evidence>
<dbReference type="OrthoDB" id="4195498at2759"/>
<proteinExistence type="predicted"/>
<dbReference type="EMBL" id="DS028102">
    <property type="protein sequence ID" value="KMP02344.1"/>
    <property type="molecule type" value="Genomic_DNA"/>
</dbReference>
<protein>
    <recommendedName>
        <fullName evidence="2">Myb/SANT-like domain-containing protein</fullName>
    </recommendedName>
</protein>
<feature type="compositionally biased region" description="Polar residues" evidence="1">
    <location>
        <begin position="361"/>
        <end position="372"/>
    </location>
</feature>
<dbReference type="PANTHER" id="PTHR46929">
    <property type="entry name" value="EXPRESSED PROTEIN"/>
    <property type="match status" value="1"/>
</dbReference>
<evidence type="ECO:0000259" key="2">
    <source>
        <dbReference type="Pfam" id="PF12776"/>
    </source>
</evidence>
<name>A0A0J6Y5M3_COCIT</name>
<sequence>MDNSPNHAGAECRISDEPQDATGTQPGLDDPQTERQSRARLRSARTVWTWTMDRALLNGLIQAKGEGLDKGNGNFRIRGWEITVSKVQELTKQPMTREICENRWRKMKRTWKLWEQHKASTSDWTWDPAREAFVNQREVMDVYFNAHPEMEVFRDQGLMHKDMIERILPGGYVPRPYGTRMMRVQPQSGQREVAPADRPETISPAENPTLPSGHVDTANNTYPLPAPAIPAIQKRSATDSAPATAADQSQKRLRANNLGTGILTAGDILTSGDALAEPARELAAALIPPYQRASSEFLKEMDLILPASWRDGETSRIPFSKYCVVLKALQDPFASETYIALLSRPRDDRIEFIMNIIGQTPESISPSNTATEPTYLPPLQLAPQEPSTAPSGTGVNASLPSAHPTAPNTHRNGPVAS</sequence>
<evidence type="ECO:0000256" key="1">
    <source>
        <dbReference type="SAM" id="MobiDB-lite"/>
    </source>
</evidence>
<evidence type="ECO:0000313" key="4">
    <source>
        <dbReference type="Proteomes" id="UP000054565"/>
    </source>
</evidence>
<dbReference type="InterPro" id="IPR024752">
    <property type="entry name" value="Myb/SANT-like_dom"/>
</dbReference>
<feature type="compositionally biased region" description="Polar residues" evidence="1">
    <location>
        <begin position="385"/>
        <end position="399"/>
    </location>
</feature>
<feature type="region of interest" description="Disordered" evidence="1">
    <location>
        <begin position="361"/>
        <end position="417"/>
    </location>
</feature>
<reference evidence="4" key="1">
    <citation type="journal article" date="2010" name="Genome Res.">
        <title>Population genomic sequencing of Coccidioides fungi reveals recent hybridization and transposon control.</title>
        <authorList>
            <person name="Neafsey D.E."/>
            <person name="Barker B.M."/>
            <person name="Sharpton T.J."/>
            <person name="Stajich J.E."/>
            <person name="Park D.J."/>
            <person name="Whiston E."/>
            <person name="Hung C.-Y."/>
            <person name="McMahan C."/>
            <person name="White J."/>
            <person name="Sykes S."/>
            <person name="Heiman D."/>
            <person name="Young S."/>
            <person name="Zeng Q."/>
            <person name="Abouelleil A."/>
            <person name="Aftuck L."/>
            <person name="Bessette D."/>
            <person name="Brown A."/>
            <person name="FitzGerald M."/>
            <person name="Lui A."/>
            <person name="Macdonald J.P."/>
            <person name="Priest M."/>
            <person name="Orbach M.J."/>
            <person name="Galgiani J.N."/>
            <person name="Kirkland T.N."/>
            <person name="Cole G.T."/>
            <person name="Birren B.W."/>
            <person name="Henn M.R."/>
            <person name="Taylor J.W."/>
            <person name="Rounsley S.D."/>
        </authorList>
    </citation>
    <scope>NUCLEOTIDE SEQUENCE [LARGE SCALE GENOMIC DNA]</scope>
    <source>
        <strain evidence="4">RMSCC 2394</strain>
    </source>
</reference>
<dbReference type="STRING" id="404692.A0A0J6Y5M3"/>
<dbReference type="Pfam" id="PF12776">
    <property type="entry name" value="Myb_DNA-bind_3"/>
    <property type="match status" value="1"/>
</dbReference>
<dbReference type="PANTHER" id="PTHR46929:SF3">
    <property type="entry name" value="MYB_SANT-LIKE DOMAIN-CONTAINING PROTEIN"/>
    <property type="match status" value="1"/>
</dbReference>
<accession>A0A0J6Y5M3</accession>
<gene>
    <name evidence="3" type="ORF">CIRG_10167</name>
</gene>
<feature type="compositionally biased region" description="Low complexity" evidence="1">
    <location>
        <begin position="238"/>
        <end position="248"/>
    </location>
</feature>
<feature type="region of interest" description="Disordered" evidence="1">
    <location>
        <begin position="184"/>
        <end position="212"/>
    </location>
</feature>
<feature type="region of interest" description="Disordered" evidence="1">
    <location>
        <begin position="233"/>
        <end position="252"/>
    </location>
</feature>
<feature type="domain" description="Myb/SANT-like" evidence="2">
    <location>
        <begin position="48"/>
        <end position="139"/>
    </location>
</feature>
<dbReference type="Proteomes" id="UP000054565">
    <property type="component" value="Unassembled WGS sequence"/>
</dbReference>